<protein>
    <recommendedName>
        <fullName evidence="5">Nicotinamidase</fullName>
    </recommendedName>
</protein>
<reference evidence="3" key="1">
    <citation type="submission" date="2020-05" db="EMBL/GenBank/DDBJ databases">
        <authorList>
            <person name="Zeng H."/>
            <person name="Chan Y.K."/>
            <person name="Watt R.M."/>
        </authorList>
    </citation>
    <scope>NUCLEOTIDE SEQUENCE</scope>
    <source>
        <strain evidence="3">ATCC 700773</strain>
    </source>
</reference>
<dbReference type="PANTHER" id="PTHR11080">
    <property type="entry name" value="PYRAZINAMIDASE/NICOTINAMIDASE"/>
    <property type="match status" value="1"/>
</dbReference>
<sequence length="261" mass="29114">MKVQLLIIDTQFDFCDPEGALYVPGAEKDCRCLADFIDKNGRALDKIHVTMDAHLPYHIAHPLFWKTRDGKHPDPFTVITSEDIANKKFLPAETAYAEYASYYVSELERKGKYKLCIWPPHCLIGSIGQTLEKNVFYALKRWQEDNIGKTVDYVAKATSPFTEQYSAIQAEIPIKNDPSTGPNKKLIEDLGSADRIIVAGEALSHCVANTVRDLLKYIEPSRFTLLTDCSSSVGGFEDEGGAFVEEIKKSGAETATSDIRL</sequence>
<proteinExistence type="inferred from homology"/>
<evidence type="ECO:0000313" key="3">
    <source>
        <dbReference type="EMBL" id="QTQ11904.1"/>
    </source>
</evidence>
<dbReference type="EMBL" id="CP054257">
    <property type="protein sequence ID" value="QTQ11904.1"/>
    <property type="molecule type" value="Genomic_DNA"/>
</dbReference>
<dbReference type="InterPro" id="IPR052347">
    <property type="entry name" value="Isochorismatase_Nicotinamidase"/>
</dbReference>
<comment type="similarity">
    <text evidence="1">Belongs to the isochorismatase family.</text>
</comment>
<name>A0A975F0M6_9SPIR</name>
<reference evidence="3" key="2">
    <citation type="journal article" date="2021" name="Microbiol. Resour. Announc.">
        <title>Complete Genome Sequences of Three Human Oral Treponema parvum Isolates.</title>
        <authorList>
            <person name="Zeng H."/>
            <person name="Watt R.M."/>
        </authorList>
    </citation>
    <scope>NUCLEOTIDE SEQUENCE</scope>
    <source>
        <strain evidence="3">ATCC 700773</strain>
    </source>
</reference>
<dbReference type="RefSeq" id="WP_210116617.1">
    <property type="nucleotide sequence ID" value="NZ_CP054257.1"/>
</dbReference>
<evidence type="ECO:0008006" key="5">
    <source>
        <dbReference type="Google" id="ProtNLM"/>
    </source>
</evidence>
<dbReference type="SUPFAM" id="SSF52499">
    <property type="entry name" value="Isochorismatase-like hydrolases"/>
    <property type="match status" value="1"/>
</dbReference>
<organism evidence="3 4">
    <name type="scientific">Treponema parvum</name>
    <dbReference type="NCBI Taxonomy" id="138851"/>
    <lineage>
        <taxon>Bacteria</taxon>
        <taxon>Pseudomonadati</taxon>
        <taxon>Spirochaetota</taxon>
        <taxon>Spirochaetia</taxon>
        <taxon>Spirochaetales</taxon>
        <taxon>Treponemataceae</taxon>
        <taxon>Treponema</taxon>
    </lineage>
</organism>
<evidence type="ECO:0000256" key="2">
    <source>
        <dbReference type="ARBA" id="ARBA00022801"/>
    </source>
</evidence>
<gene>
    <name evidence="3" type="ORF">HRI96_06645</name>
</gene>
<dbReference type="Gene3D" id="3.40.50.850">
    <property type="entry name" value="Isochorismatase-like"/>
    <property type="match status" value="1"/>
</dbReference>
<accession>A0A975F0M6</accession>
<evidence type="ECO:0000313" key="4">
    <source>
        <dbReference type="Proteomes" id="UP000671995"/>
    </source>
</evidence>
<evidence type="ECO:0000256" key="1">
    <source>
        <dbReference type="ARBA" id="ARBA00006336"/>
    </source>
</evidence>
<dbReference type="AlphaFoldDB" id="A0A975F0M6"/>
<dbReference type="InterPro" id="IPR036380">
    <property type="entry name" value="Isochorismatase-like_sf"/>
</dbReference>
<keyword evidence="2" id="KW-0378">Hydrolase</keyword>
<dbReference type="Proteomes" id="UP000671995">
    <property type="component" value="Chromosome"/>
</dbReference>
<dbReference type="GO" id="GO:0016787">
    <property type="term" value="F:hydrolase activity"/>
    <property type="evidence" value="ECO:0007669"/>
    <property type="project" value="UniProtKB-KW"/>
</dbReference>
<dbReference type="PANTHER" id="PTHR11080:SF2">
    <property type="entry name" value="LD05707P"/>
    <property type="match status" value="1"/>
</dbReference>